<name>A0ABR2ILF3_9EUKA</name>
<evidence type="ECO:0000313" key="1">
    <source>
        <dbReference type="EMBL" id="KAK8863998.1"/>
    </source>
</evidence>
<accession>A0ABR2ILF3</accession>
<reference evidence="1 2" key="1">
    <citation type="submission" date="2024-04" db="EMBL/GenBank/DDBJ databases">
        <title>Tritrichomonas musculus Genome.</title>
        <authorList>
            <person name="Alves-Ferreira E."/>
            <person name="Grigg M."/>
            <person name="Lorenzi H."/>
            <person name="Galac M."/>
        </authorList>
    </citation>
    <scope>NUCLEOTIDE SEQUENCE [LARGE SCALE GENOMIC DNA]</scope>
    <source>
        <strain evidence="1 2">EAF2021</strain>
    </source>
</reference>
<proteinExistence type="predicted"/>
<evidence type="ECO:0000313" key="2">
    <source>
        <dbReference type="Proteomes" id="UP001470230"/>
    </source>
</evidence>
<organism evidence="1 2">
    <name type="scientific">Tritrichomonas musculus</name>
    <dbReference type="NCBI Taxonomy" id="1915356"/>
    <lineage>
        <taxon>Eukaryota</taxon>
        <taxon>Metamonada</taxon>
        <taxon>Parabasalia</taxon>
        <taxon>Tritrichomonadida</taxon>
        <taxon>Tritrichomonadidae</taxon>
        <taxon>Tritrichomonas</taxon>
    </lineage>
</organism>
<keyword evidence="2" id="KW-1185">Reference proteome</keyword>
<dbReference type="Proteomes" id="UP001470230">
    <property type="component" value="Unassembled WGS sequence"/>
</dbReference>
<comment type="caution">
    <text evidence="1">The sequence shown here is derived from an EMBL/GenBank/DDBJ whole genome shotgun (WGS) entry which is preliminary data.</text>
</comment>
<dbReference type="EMBL" id="JAPFFF010000017">
    <property type="protein sequence ID" value="KAK8863998.1"/>
    <property type="molecule type" value="Genomic_DNA"/>
</dbReference>
<sequence length="876" mass="103463">MEHQIIELLYTIEKSTISPNEFVELRNQFQNDELRKSLYNIIILPNCDIHYRKIAIFFLKYSQIPISTQEITQFIPLLFDENLQEYISELFVLSTDDQYIQHGILPLIKNNILPDNPQENLLNAFIYCSYYLIKIRKIRNFEIIQFLLQIIEQYNDIRVEIKRLALKAVINQFLMVSPNDMETINSDLTIFFNFFIKIDVRANFGLLDYLLDFISCKVYFINDQIRDKFSEQLIKIFEELPNAPLDSDDLITSTILSYLIQIMSELGIVAPFEKLFQFLVYGEKQLQYLRTSVDFFFSVFLGSTDEHDDNDDYDNEEEFEVNLRTLNDTQSQIQIYMLNQSMDYINNVIKFLKTQINQSLPVNLAIFIFLNQMPTLEDFDISLICAFDDPILQYVLIDYSISKISQNRSLDNRFYDFFMQNYKNFAYASLKSHNPFLILATFDLIYNSPIEIIESDIYVYTLIASMKSVYPCFEYEDNKIEFLTCIANYLTEFDTLQNLNLVLNDDPNTRRFKSSSVFKLPDTTINLFKQNADSLFGEGLLEIFNDCKGNPEIVNEFTKIIQIFAGGDINRFICRNHNNNEFLVDLSVYSTFFPEIFQFFEKIIGNCLSNSSISHCVYQIFIAIFSNIQHNQMYLRYIELMYGHFINCNFDELVNIYGIELIPRIFIRYGKLEKIDDFCIKLCQANPLNLLKLIYEFSFILINPNNVYQEKKVKMLCSLLPNLLSKKTKFYSKSITCIFARVALHDKDKLVNYLGRNLEHFLKNVYKYYVDLFKNFSELEQRMIIVFHALFSDKPEIAQITIMLQRLMIENLYDVFTKPEEFHYQFSSLGLIKENTFYDDIEFLSHPLISSSITQLIQITKTEHLFESFLNTFPNL</sequence>
<evidence type="ECO:0008006" key="3">
    <source>
        <dbReference type="Google" id="ProtNLM"/>
    </source>
</evidence>
<gene>
    <name evidence="1" type="ORF">M9Y10_011692</name>
</gene>
<protein>
    <recommendedName>
        <fullName evidence="3">Importin N-terminal domain-containing protein</fullName>
    </recommendedName>
</protein>